<feature type="region of interest" description="Disordered" evidence="14">
    <location>
        <begin position="173"/>
        <end position="199"/>
    </location>
</feature>
<keyword evidence="9" id="KW-0347">Helicase</keyword>
<dbReference type="AlphaFoldDB" id="A0A9Q1HWP8"/>
<reference evidence="16" key="1">
    <citation type="journal article" date="2023" name="Science">
        <title>Genome structures resolve the early diversification of teleost fishes.</title>
        <authorList>
            <person name="Parey E."/>
            <person name="Louis A."/>
            <person name="Montfort J."/>
            <person name="Bouchez O."/>
            <person name="Roques C."/>
            <person name="Iampietro C."/>
            <person name="Lluch J."/>
            <person name="Castinel A."/>
            <person name="Donnadieu C."/>
            <person name="Desvignes T."/>
            <person name="Floi Bucao C."/>
            <person name="Jouanno E."/>
            <person name="Wen M."/>
            <person name="Mejri S."/>
            <person name="Dirks R."/>
            <person name="Jansen H."/>
            <person name="Henkel C."/>
            <person name="Chen W.J."/>
            <person name="Zahm M."/>
            <person name="Cabau C."/>
            <person name="Klopp C."/>
            <person name="Thompson A.W."/>
            <person name="Robinson-Rechavi M."/>
            <person name="Braasch I."/>
            <person name="Lecointre G."/>
            <person name="Bobe J."/>
            <person name="Postlethwait J.H."/>
            <person name="Berthelot C."/>
            <person name="Roest Crollius H."/>
            <person name="Guiguen Y."/>
        </authorList>
    </citation>
    <scope>NUCLEOTIDE SEQUENCE</scope>
    <source>
        <strain evidence="16">Concon-B</strain>
    </source>
</reference>
<dbReference type="SUPFAM" id="SSF54768">
    <property type="entry name" value="dsRNA-binding domain-like"/>
    <property type="match status" value="1"/>
</dbReference>
<dbReference type="GO" id="GO:0016787">
    <property type="term" value="F:hydrolase activity"/>
    <property type="evidence" value="ECO:0007669"/>
    <property type="project" value="UniProtKB-KW"/>
</dbReference>
<dbReference type="Pfam" id="PF07717">
    <property type="entry name" value="OB_NTP_bind"/>
    <property type="match status" value="1"/>
</dbReference>
<dbReference type="InterPro" id="IPR011545">
    <property type="entry name" value="DEAD/DEAH_box_helicase_dom"/>
</dbReference>
<protein>
    <recommendedName>
        <fullName evidence="4">RNA helicase</fullName>
        <ecNumber evidence="4">3.6.4.13</ecNumber>
    </recommendedName>
</protein>
<keyword evidence="5" id="KW-0963">Cytoplasm</keyword>
<keyword evidence="11" id="KW-0694">RNA-binding</keyword>
<dbReference type="SUPFAM" id="SSF52540">
    <property type="entry name" value="P-loop containing nucleoside triphosphate hydrolases"/>
    <property type="match status" value="1"/>
</dbReference>
<dbReference type="Pfam" id="PF21010">
    <property type="entry name" value="HA2_C"/>
    <property type="match status" value="1"/>
</dbReference>
<evidence type="ECO:0000313" key="17">
    <source>
        <dbReference type="Proteomes" id="UP001152803"/>
    </source>
</evidence>
<dbReference type="Gene3D" id="3.40.50.300">
    <property type="entry name" value="P-loop containing nucleotide triphosphate hydrolases"/>
    <property type="match status" value="2"/>
</dbReference>
<organism evidence="16 17">
    <name type="scientific">Conger conger</name>
    <name type="common">Conger eel</name>
    <name type="synonym">Muraena conger</name>
    <dbReference type="NCBI Taxonomy" id="82655"/>
    <lineage>
        <taxon>Eukaryota</taxon>
        <taxon>Metazoa</taxon>
        <taxon>Chordata</taxon>
        <taxon>Craniata</taxon>
        <taxon>Vertebrata</taxon>
        <taxon>Euteleostomi</taxon>
        <taxon>Actinopterygii</taxon>
        <taxon>Neopterygii</taxon>
        <taxon>Teleostei</taxon>
        <taxon>Anguilliformes</taxon>
        <taxon>Congridae</taxon>
        <taxon>Conger</taxon>
    </lineage>
</organism>
<feature type="domain" description="Helicase ATP-binding" evidence="15">
    <location>
        <begin position="410"/>
        <end position="579"/>
    </location>
</feature>
<keyword evidence="12" id="KW-0496">Mitochondrion</keyword>
<dbReference type="GO" id="GO:0005634">
    <property type="term" value="C:nucleus"/>
    <property type="evidence" value="ECO:0007669"/>
    <property type="project" value="TreeGrafter"/>
</dbReference>
<comment type="caution">
    <text evidence="16">The sequence shown here is derived from an EMBL/GenBank/DDBJ whole genome shotgun (WGS) entry which is preliminary data.</text>
</comment>
<dbReference type="Gene3D" id="3.30.160.20">
    <property type="match status" value="2"/>
</dbReference>
<dbReference type="InterPro" id="IPR027417">
    <property type="entry name" value="P-loop_NTPase"/>
</dbReference>
<evidence type="ECO:0000256" key="1">
    <source>
        <dbReference type="ARBA" id="ARBA00004173"/>
    </source>
</evidence>
<evidence type="ECO:0000259" key="15">
    <source>
        <dbReference type="PROSITE" id="PS51192"/>
    </source>
</evidence>
<dbReference type="PROSITE" id="PS00690">
    <property type="entry name" value="DEAH_ATP_HELICASE"/>
    <property type="match status" value="1"/>
</dbReference>
<dbReference type="OrthoDB" id="3363059at2759"/>
<comment type="subcellular location">
    <subcellularLocation>
        <location evidence="2">Cytoplasm</location>
    </subcellularLocation>
    <subcellularLocation>
        <location evidence="1">Mitochondrion</location>
    </subcellularLocation>
</comment>
<feature type="compositionally biased region" description="Low complexity" evidence="14">
    <location>
        <begin position="1112"/>
        <end position="1136"/>
    </location>
</feature>
<evidence type="ECO:0000256" key="5">
    <source>
        <dbReference type="ARBA" id="ARBA00022490"/>
    </source>
</evidence>
<dbReference type="EC" id="3.6.4.13" evidence="4"/>
<dbReference type="Proteomes" id="UP001152803">
    <property type="component" value="Unassembled WGS sequence"/>
</dbReference>
<keyword evidence="17" id="KW-1185">Reference proteome</keyword>
<comment type="catalytic activity">
    <reaction evidence="13">
        <text>ATP + H2O = ADP + phosphate + H(+)</text>
        <dbReference type="Rhea" id="RHEA:13065"/>
        <dbReference type="ChEBI" id="CHEBI:15377"/>
        <dbReference type="ChEBI" id="CHEBI:15378"/>
        <dbReference type="ChEBI" id="CHEBI:30616"/>
        <dbReference type="ChEBI" id="CHEBI:43474"/>
        <dbReference type="ChEBI" id="CHEBI:456216"/>
        <dbReference type="EC" id="3.6.4.13"/>
    </reaction>
</comment>
<proteinExistence type="inferred from homology"/>
<dbReference type="GO" id="GO:0005524">
    <property type="term" value="F:ATP binding"/>
    <property type="evidence" value="ECO:0007669"/>
    <property type="project" value="UniProtKB-KW"/>
</dbReference>
<evidence type="ECO:0000256" key="2">
    <source>
        <dbReference type="ARBA" id="ARBA00004496"/>
    </source>
</evidence>
<dbReference type="GO" id="GO:0002151">
    <property type="term" value="F:G-quadruplex RNA binding"/>
    <property type="evidence" value="ECO:0007669"/>
    <property type="project" value="TreeGrafter"/>
</dbReference>
<dbReference type="InterPro" id="IPR007502">
    <property type="entry name" value="Helicase-assoc_dom"/>
</dbReference>
<dbReference type="GO" id="GO:0005739">
    <property type="term" value="C:mitochondrion"/>
    <property type="evidence" value="ECO:0007669"/>
    <property type="project" value="UniProtKB-SubCell"/>
</dbReference>
<name>A0A9Q1HWP8_CONCO</name>
<dbReference type="PROSITE" id="PS51192">
    <property type="entry name" value="HELICASE_ATP_BIND_1"/>
    <property type="match status" value="1"/>
</dbReference>
<feature type="compositionally biased region" description="Low complexity" evidence="14">
    <location>
        <begin position="697"/>
        <end position="711"/>
    </location>
</feature>
<dbReference type="GO" id="GO:0003724">
    <property type="term" value="F:RNA helicase activity"/>
    <property type="evidence" value="ECO:0007669"/>
    <property type="project" value="UniProtKB-EC"/>
</dbReference>
<sequence length="1164" mass="128998">MAVPSAALVHLRVLCNLGGKISGTVTKTRQNGILISRCRNDFERRYGTKAETKARTLPNHRAAQKRPGNLKEPKQLLNETLSRRLGVSDLSEFIEYNVSEGAVKRATLTVRWPEMIEVEGFGSRKVEAERQAAAAACQRLRELGVLEPGSSLSGSSLGQVSMDVVADRRTSDIADFPYPPQAGTQGPPDPPRSSQRADDVARALSLFPKPKVRLAQVIQVATSSSSLRELLQYSTQGDRVVKTCKLTLLWPKEMTFETSAKRKVEAENRAAALACLRLKEMGLLGRNNMPLTHAMYHKQEVRMMGQMARRPLTLELPEHLEDQLADYLRQYPAEEAMQKLWEEEEERAGQPSIMEDEDEVIVDAITGSPYQPLSPEEAELLNDSLRLQWKEADPSFGVELPVDAHRERVVSAVEAERVTIIVGETGCGKTTRIPRFLLESRVHGGDGARCNILVTQPRRISAVSVAHRVAHELGPDLQHCVGYQVRLDSRPPEHSGGAMLFLTVGVLLRKLQSNATLQGVSHVLVDEVHERDVSNDLLLALLRTALQHNPDLRVVLMSATGDTDRLSRYFGGCQVLRVPGIMYPVRQRYLEQVLQEMGRPAPRTSLASASSQVDDDDATPDLDLVADVIEHIHKCGEPGAVLCFLPGWQDIRMVQKILKRKAAFQGKGCLILPLHSSMSVSDQQTVFQRPLQASARSSWQPTSQKPQSPSTTSFTWWTWAFRKRSTTTRVPRSPVSTLSGSSAPMSPSARAGLGILRTPLESLVMQAKVHSPDSQAVDFLSQVIDSPDKAAVEEAIMNLREIGVLDGSESLTPLGERIACLSCDPRLGKVLVLGVLFRCVLPLLSIMACLTRDPFLNSMQNRALIREIKAALSGSSCSDHLVLSRAVQGWQRVMQGRMQKHSGRQYLDDHCLSSSGLRFIQGLTQQFSDNLHEARLVPKAFHCLRLSSSTNHFSQEDQLVKAVLLAGLYPNLIQVKKGMVTKGGKFRPNCLAYRTRTGPVLLHRSTVNRGEENLPSRWLTFFTAVKSNGQVFIRDSTVVNPLSLLLLTDCNITERVSGGRVEVSLGEQSLVRCEMSVQSWKLLWELRMSLHAMLQRQLLRTRRSPDHHASAQDRQASAQDLQTSAQDRQASAQDRQASAQDLQLIALLVQLLNSTEPGTEVSEP</sequence>
<keyword evidence="10" id="KW-0067">ATP-binding</keyword>
<dbReference type="SMART" id="SM00487">
    <property type="entry name" value="DEXDc"/>
    <property type="match status" value="1"/>
</dbReference>
<dbReference type="FunFam" id="3.30.160.20:FF:000017">
    <property type="entry name" value="ATP-dependent RNA helicase DHX30 isoform X1"/>
    <property type="match status" value="2"/>
</dbReference>
<evidence type="ECO:0000256" key="4">
    <source>
        <dbReference type="ARBA" id="ARBA00012552"/>
    </source>
</evidence>
<keyword evidence="6" id="KW-0690">Ribosome biogenesis</keyword>
<evidence type="ECO:0000256" key="7">
    <source>
        <dbReference type="ARBA" id="ARBA00022741"/>
    </source>
</evidence>
<evidence type="ECO:0000256" key="3">
    <source>
        <dbReference type="ARBA" id="ARBA00008792"/>
    </source>
</evidence>
<dbReference type="Gene3D" id="1.20.120.1080">
    <property type="match status" value="1"/>
</dbReference>
<evidence type="ECO:0000256" key="9">
    <source>
        <dbReference type="ARBA" id="ARBA00022806"/>
    </source>
</evidence>
<dbReference type="InterPro" id="IPR002464">
    <property type="entry name" value="DNA/RNA_helicase_DEAH_CS"/>
</dbReference>
<gene>
    <name evidence="16" type="ORF">COCON_G00131570</name>
</gene>
<dbReference type="InterPro" id="IPR011709">
    <property type="entry name" value="DEAD-box_helicase_OB_fold"/>
</dbReference>
<evidence type="ECO:0000313" key="16">
    <source>
        <dbReference type="EMBL" id="KAJ8267985.1"/>
    </source>
</evidence>
<keyword evidence="7" id="KW-0547">Nucleotide-binding</keyword>
<dbReference type="GO" id="GO:0042254">
    <property type="term" value="P:ribosome biogenesis"/>
    <property type="evidence" value="ECO:0007669"/>
    <property type="project" value="UniProtKB-KW"/>
</dbReference>
<comment type="similarity">
    <text evidence="3">Belongs to the DEAD box helicase family. DEAH subfamily.</text>
</comment>
<dbReference type="InterPro" id="IPR056755">
    <property type="entry name" value="DSRM_2"/>
</dbReference>
<dbReference type="InterPro" id="IPR014001">
    <property type="entry name" value="Helicase_ATP-bd"/>
</dbReference>
<accession>A0A9Q1HWP8</accession>
<evidence type="ECO:0000256" key="10">
    <source>
        <dbReference type="ARBA" id="ARBA00022840"/>
    </source>
</evidence>
<evidence type="ECO:0000256" key="13">
    <source>
        <dbReference type="ARBA" id="ARBA00047984"/>
    </source>
</evidence>
<evidence type="ECO:0000256" key="6">
    <source>
        <dbReference type="ARBA" id="ARBA00022517"/>
    </source>
</evidence>
<keyword evidence="8" id="KW-0378">Hydrolase</keyword>
<feature type="region of interest" description="Disordered" evidence="14">
    <location>
        <begin position="1101"/>
        <end position="1136"/>
    </location>
</feature>
<evidence type="ECO:0000256" key="8">
    <source>
        <dbReference type="ARBA" id="ARBA00022801"/>
    </source>
</evidence>
<dbReference type="Pfam" id="PF24995">
    <property type="entry name" value="DSRM_2"/>
    <property type="match status" value="1"/>
</dbReference>
<evidence type="ECO:0000256" key="14">
    <source>
        <dbReference type="SAM" id="MobiDB-lite"/>
    </source>
</evidence>
<evidence type="ECO:0000256" key="11">
    <source>
        <dbReference type="ARBA" id="ARBA00022884"/>
    </source>
</evidence>
<dbReference type="PANTHER" id="PTHR18934">
    <property type="entry name" value="ATP-DEPENDENT RNA HELICASE"/>
    <property type="match status" value="1"/>
</dbReference>
<dbReference type="Pfam" id="PF00270">
    <property type="entry name" value="DEAD"/>
    <property type="match status" value="1"/>
</dbReference>
<dbReference type="SMART" id="SM00847">
    <property type="entry name" value="HA2"/>
    <property type="match status" value="1"/>
</dbReference>
<dbReference type="PANTHER" id="PTHR18934:SF257">
    <property type="entry name" value="ATP-DEPENDENT RNA HELICASE DHX30"/>
    <property type="match status" value="1"/>
</dbReference>
<feature type="region of interest" description="Disordered" evidence="14">
    <location>
        <begin position="691"/>
        <end position="711"/>
    </location>
</feature>
<dbReference type="FunFam" id="3.40.50.300:FF:000414">
    <property type="entry name" value="ATP-dependent RNA helicase DHX30 isoform X1"/>
    <property type="match status" value="1"/>
</dbReference>
<dbReference type="GO" id="GO:0003678">
    <property type="term" value="F:DNA helicase activity"/>
    <property type="evidence" value="ECO:0007669"/>
    <property type="project" value="TreeGrafter"/>
</dbReference>
<evidence type="ECO:0000256" key="12">
    <source>
        <dbReference type="ARBA" id="ARBA00023128"/>
    </source>
</evidence>
<dbReference type="EMBL" id="JAFJMO010000009">
    <property type="protein sequence ID" value="KAJ8267985.1"/>
    <property type="molecule type" value="Genomic_DNA"/>
</dbReference>